<dbReference type="GO" id="GO:0008381">
    <property type="term" value="F:mechanosensitive monoatomic ion channel activity"/>
    <property type="evidence" value="ECO:0007669"/>
    <property type="project" value="InterPro"/>
</dbReference>
<feature type="transmembrane region" description="Helical" evidence="7">
    <location>
        <begin position="60"/>
        <end position="81"/>
    </location>
</feature>
<keyword evidence="3" id="KW-1003">Cell membrane</keyword>
<evidence type="ECO:0000259" key="8">
    <source>
        <dbReference type="Pfam" id="PF00924"/>
    </source>
</evidence>
<comment type="similarity">
    <text evidence="2">Belongs to the MscS (TC 1.A.23) family.</text>
</comment>
<dbReference type="InterPro" id="IPR023408">
    <property type="entry name" value="MscS_beta-dom_sf"/>
</dbReference>
<dbReference type="GO" id="GO:0005886">
    <property type="term" value="C:plasma membrane"/>
    <property type="evidence" value="ECO:0007669"/>
    <property type="project" value="UniProtKB-SubCell"/>
</dbReference>
<comment type="subcellular location">
    <subcellularLocation>
        <location evidence="1">Cell membrane</location>
        <topology evidence="1">Multi-pass membrane protein</topology>
    </subcellularLocation>
</comment>
<keyword evidence="6 7" id="KW-0472">Membrane</keyword>
<dbReference type="InterPro" id="IPR049278">
    <property type="entry name" value="MS_channel_C"/>
</dbReference>
<feature type="transmembrane region" description="Helical" evidence="7">
    <location>
        <begin position="87"/>
        <end position="106"/>
    </location>
</feature>
<feature type="domain" description="Mechanosensitive ion channel MscS C-terminal" evidence="9">
    <location>
        <begin position="184"/>
        <end position="275"/>
    </location>
</feature>
<dbReference type="Pfam" id="PF21082">
    <property type="entry name" value="MS_channel_3rd"/>
    <property type="match status" value="1"/>
</dbReference>
<evidence type="ECO:0000256" key="7">
    <source>
        <dbReference type="SAM" id="Phobius"/>
    </source>
</evidence>
<evidence type="ECO:0000256" key="5">
    <source>
        <dbReference type="ARBA" id="ARBA00022989"/>
    </source>
</evidence>
<gene>
    <name evidence="10" type="ORF">J4203_03905</name>
</gene>
<feature type="domain" description="Mechanosensitive ion channel MscS" evidence="8">
    <location>
        <begin position="110"/>
        <end position="174"/>
    </location>
</feature>
<evidence type="ECO:0000256" key="2">
    <source>
        <dbReference type="ARBA" id="ARBA00008017"/>
    </source>
</evidence>
<evidence type="ECO:0000256" key="6">
    <source>
        <dbReference type="ARBA" id="ARBA00023136"/>
    </source>
</evidence>
<dbReference type="SUPFAM" id="SSF82861">
    <property type="entry name" value="Mechanosensitive channel protein MscS (YggB), transmembrane region"/>
    <property type="match status" value="1"/>
</dbReference>
<dbReference type="SUPFAM" id="SSF50182">
    <property type="entry name" value="Sm-like ribonucleoproteins"/>
    <property type="match status" value="1"/>
</dbReference>
<dbReference type="Gene3D" id="2.30.30.60">
    <property type="match status" value="1"/>
</dbReference>
<reference evidence="10" key="2">
    <citation type="submission" date="2021-05" db="EMBL/GenBank/DDBJ databases">
        <title>Protein family content uncovers lineage relationships and bacterial pathway maintenance mechanisms in DPANN archaea.</title>
        <authorList>
            <person name="Castelle C.J."/>
            <person name="Meheust R."/>
            <person name="Jaffe A.L."/>
            <person name="Seitz K."/>
            <person name="Gong X."/>
            <person name="Baker B.J."/>
            <person name="Banfield J.F."/>
        </authorList>
    </citation>
    <scope>NUCLEOTIDE SEQUENCE</scope>
    <source>
        <strain evidence="10">RIFCSPLOWO2_01_FULL_58_19</strain>
    </source>
</reference>
<dbReference type="InterPro" id="IPR006685">
    <property type="entry name" value="MscS_channel_2nd"/>
</dbReference>
<keyword evidence="5 7" id="KW-1133">Transmembrane helix</keyword>
<evidence type="ECO:0000256" key="3">
    <source>
        <dbReference type="ARBA" id="ARBA00022475"/>
    </source>
</evidence>
<dbReference type="Gene3D" id="3.30.70.100">
    <property type="match status" value="1"/>
</dbReference>
<dbReference type="Pfam" id="PF00924">
    <property type="entry name" value="MS_channel_2nd"/>
    <property type="match status" value="1"/>
</dbReference>
<dbReference type="AlphaFoldDB" id="A0A8T4LEB7"/>
<evidence type="ECO:0000256" key="4">
    <source>
        <dbReference type="ARBA" id="ARBA00022692"/>
    </source>
</evidence>
<dbReference type="SUPFAM" id="SSF82689">
    <property type="entry name" value="Mechanosensitive channel protein MscS (YggB), C-terminal domain"/>
    <property type="match status" value="1"/>
</dbReference>
<dbReference type="InterPro" id="IPR010920">
    <property type="entry name" value="LSM_dom_sf"/>
</dbReference>
<dbReference type="InterPro" id="IPR011066">
    <property type="entry name" value="MscS_channel_C_sf"/>
</dbReference>
<evidence type="ECO:0000313" key="10">
    <source>
        <dbReference type="EMBL" id="MBS3062990.1"/>
    </source>
</evidence>
<dbReference type="InterPro" id="IPR045275">
    <property type="entry name" value="MscS_archaea/bacteria_type"/>
</dbReference>
<protein>
    <submittedName>
        <fullName evidence="10">Mechanosensitive ion channel family protein</fullName>
    </submittedName>
</protein>
<evidence type="ECO:0000259" key="9">
    <source>
        <dbReference type="Pfam" id="PF21082"/>
    </source>
</evidence>
<dbReference type="InterPro" id="IPR011014">
    <property type="entry name" value="MscS_channel_TM-2"/>
</dbReference>
<dbReference type="Gene3D" id="1.10.287.1260">
    <property type="match status" value="1"/>
</dbReference>
<evidence type="ECO:0000313" key="11">
    <source>
        <dbReference type="Proteomes" id="UP000678237"/>
    </source>
</evidence>
<comment type="caution">
    <text evidence="10">The sequence shown here is derived from an EMBL/GenBank/DDBJ whole genome shotgun (WGS) entry which is preliminary data.</text>
</comment>
<sequence length="312" mass="34987">MALLDLTTALDFLGQYEHVLGPFLVLLITYVVALVVSNILRGVFDKTSKRIHFNKTQYTITARIVVALIWLFGIISAISLVPELSQLTLSLFAGAGVLAIIIGFAAQKAASNIIGGVTIAMYQPFRVGDRIKVKDIYGKVEDITLRDTVIRTNENARVIIPNSIITEELIFNHTIKDEKAIKQLDFGISYDSDIDLARAILQSEVRKHPDYFAYKVKQGVFDGEQSVVVKVAKLDDSAVVLRLFYWAKDQKIADFMAMDLLESVKKRFDAEGVEIPFPYRTLVNKKDLPKPKQSKKGVWHKKGGDTEVYMFG</sequence>
<keyword evidence="4 7" id="KW-0812">Transmembrane</keyword>
<name>A0A8T4LEB7_9ARCH</name>
<dbReference type="Proteomes" id="UP000678237">
    <property type="component" value="Unassembled WGS sequence"/>
</dbReference>
<dbReference type="PANTHER" id="PTHR30221:SF1">
    <property type="entry name" value="SMALL-CONDUCTANCE MECHANOSENSITIVE CHANNEL"/>
    <property type="match status" value="1"/>
</dbReference>
<dbReference type="EMBL" id="JAGVWE010000003">
    <property type="protein sequence ID" value="MBS3062990.1"/>
    <property type="molecule type" value="Genomic_DNA"/>
</dbReference>
<feature type="transmembrane region" description="Helical" evidence="7">
    <location>
        <begin position="20"/>
        <end position="40"/>
    </location>
</feature>
<proteinExistence type="inferred from homology"/>
<dbReference type="PANTHER" id="PTHR30221">
    <property type="entry name" value="SMALL-CONDUCTANCE MECHANOSENSITIVE CHANNEL"/>
    <property type="match status" value="1"/>
</dbReference>
<accession>A0A8T4LEB7</accession>
<organism evidence="10 11">
    <name type="scientific">Candidatus Iainarchaeum sp</name>
    <dbReference type="NCBI Taxonomy" id="3101447"/>
    <lineage>
        <taxon>Archaea</taxon>
        <taxon>Candidatus Iainarchaeota</taxon>
        <taxon>Candidatus Iainarchaeia</taxon>
        <taxon>Candidatus Iainarchaeales</taxon>
        <taxon>Candidatus Iainarchaeaceae</taxon>
        <taxon>Candidatus Iainarchaeum</taxon>
    </lineage>
</organism>
<evidence type="ECO:0000256" key="1">
    <source>
        <dbReference type="ARBA" id="ARBA00004651"/>
    </source>
</evidence>
<reference evidence="10" key="1">
    <citation type="submission" date="2021-03" db="EMBL/GenBank/DDBJ databases">
        <authorList>
            <person name="Jaffe A."/>
        </authorList>
    </citation>
    <scope>NUCLEOTIDE SEQUENCE</scope>
    <source>
        <strain evidence="10">RIFCSPLOWO2_01_FULL_58_19</strain>
    </source>
</reference>